<dbReference type="AlphaFoldDB" id="A0A2T2WT89"/>
<proteinExistence type="predicted"/>
<comment type="caution">
    <text evidence="1">The sequence shown here is derived from an EMBL/GenBank/DDBJ whole genome shotgun (WGS) entry which is preliminary data.</text>
</comment>
<gene>
    <name evidence="1" type="ORF">C7B43_16845</name>
</gene>
<protein>
    <submittedName>
        <fullName evidence="1">Uncharacterized protein</fullName>
    </submittedName>
</protein>
<sequence length="71" mass="7627">MLDKSGSYSSVIMGRVCRNALVPWSLSNDFVLSGYGHGTQNAGTEIETSVGEFAQSGLAKAYFALPRKLIK</sequence>
<organism evidence="1 2">
    <name type="scientific">Sulfobacillus benefaciens</name>
    <dbReference type="NCBI Taxonomy" id="453960"/>
    <lineage>
        <taxon>Bacteria</taxon>
        <taxon>Bacillati</taxon>
        <taxon>Bacillota</taxon>
        <taxon>Clostridia</taxon>
        <taxon>Eubacteriales</taxon>
        <taxon>Clostridiales Family XVII. Incertae Sedis</taxon>
        <taxon>Sulfobacillus</taxon>
    </lineage>
</organism>
<evidence type="ECO:0000313" key="1">
    <source>
        <dbReference type="EMBL" id="PSR25457.1"/>
    </source>
</evidence>
<dbReference type="Proteomes" id="UP000242699">
    <property type="component" value="Unassembled WGS sequence"/>
</dbReference>
<dbReference type="EMBL" id="PXYT01000054">
    <property type="protein sequence ID" value="PSR25457.1"/>
    <property type="molecule type" value="Genomic_DNA"/>
</dbReference>
<evidence type="ECO:0000313" key="2">
    <source>
        <dbReference type="Proteomes" id="UP000242699"/>
    </source>
</evidence>
<name>A0A2T2WT89_9FIRM</name>
<accession>A0A2T2WT89</accession>
<reference evidence="1 2" key="1">
    <citation type="journal article" date="2014" name="BMC Genomics">
        <title>Comparison of environmental and isolate Sulfobacillus genomes reveals diverse carbon, sulfur, nitrogen, and hydrogen metabolisms.</title>
        <authorList>
            <person name="Justice N.B."/>
            <person name="Norman A."/>
            <person name="Brown C.T."/>
            <person name="Singh A."/>
            <person name="Thomas B.C."/>
            <person name="Banfield J.F."/>
        </authorList>
    </citation>
    <scope>NUCLEOTIDE SEQUENCE [LARGE SCALE GENOMIC DNA]</scope>
    <source>
        <strain evidence="1">AMDSBA1</strain>
    </source>
</reference>